<reference evidence="1" key="1">
    <citation type="journal article" date="2014" name="Genome Biol. Evol.">
        <title>Pangenome evidence for extensive interdomain horizontal transfer affecting lineage core and shell genes in uncultured planktonic thaumarchaeota and euryarchaeota.</title>
        <authorList>
            <person name="Deschamps P."/>
            <person name="Zivanovic Y."/>
            <person name="Moreira D."/>
            <person name="Rodriguez-Valera F."/>
            <person name="Lopez-Garcia P."/>
        </authorList>
    </citation>
    <scope>NUCLEOTIDE SEQUENCE</scope>
</reference>
<evidence type="ECO:0000313" key="1">
    <source>
        <dbReference type="EMBL" id="AIF19336.1"/>
    </source>
</evidence>
<sequence>MKSLIILNVILLIVVRINATSYDALNSWYHPHTLAMVGSGASIHIAESDRLNPSLMFSKEQLLTIGYVQYPANISSQMAQIVLPRNYGTLGGTIRHISYGIFEGFDNKGSPTTNFSAGDSWVTISIAKQLFSGKLHWGASTGFLFSNLGEYSSTLLTGTSGISLNLAKYNILAGLAIRNLAISIKDYSSAEINIPAILNLSLAKRLAYLPLRMALDIDLGLYNQLKTFHLGGVFELPYNTQIRFGTSSQRIEQLSQINLIRDILTDTGLGITITTHQYIIDIGTYIYGTGGSVIAIGLGLKL</sequence>
<dbReference type="EMBL" id="KF901135">
    <property type="protein sequence ID" value="AIF19336.1"/>
    <property type="molecule type" value="Genomic_DNA"/>
</dbReference>
<evidence type="ECO:0008006" key="2">
    <source>
        <dbReference type="Google" id="ProtNLM"/>
    </source>
</evidence>
<organism evidence="1">
    <name type="scientific">uncultured marine group II/III euryarchaeote KM3_86_F07</name>
    <dbReference type="NCBI Taxonomy" id="1456529"/>
    <lineage>
        <taxon>Archaea</taxon>
        <taxon>Methanobacteriati</taxon>
        <taxon>Methanobacteriota</taxon>
        <taxon>environmental samples</taxon>
    </lineage>
</organism>
<protein>
    <recommendedName>
        <fullName evidence="2">DUF5723 domain-containing protein</fullName>
    </recommendedName>
</protein>
<accession>A0A075HSJ5</accession>
<dbReference type="AlphaFoldDB" id="A0A075HSJ5"/>
<proteinExistence type="predicted"/>
<name>A0A075HSJ5_9EURY</name>